<comment type="caution">
    <text evidence="1">The sequence shown here is derived from an EMBL/GenBank/DDBJ whole genome shotgun (WGS) entry which is preliminary data.</text>
</comment>
<gene>
    <name evidence="1" type="ORF">THAOC_10168</name>
</gene>
<dbReference type="AlphaFoldDB" id="K0SUM6"/>
<sequence>MQTKQATRTLASLALTDNNNEWVPILMGADTNRLHRTGASCRVAVMPSRRRSPEEAVGNPRALIACKKI</sequence>
<accession>K0SUM6</accession>
<evidence type="ECO:0000313" key="1">
    <source>
        <dbReference type="EMBL" id="EJK68634.1"/>
    </source>
</evidence>
<proteinExistence type="predicted"/>
<protein>
    <submittedName>
        <fullName evidence="1">Uncharacterized protein</fullName>
    </submittedName>
</protein>
<evidence type="ECO:0000313" key="2">
    <source>
        <dbReference type="Proteomes" id="UP000266841"/>
    </source>
</evidence>
<name>K0SUM6_THAOC</name>
<dbReference type="EMBL" id="AGNL01011044">
    <property type="protein sequence ID" value="EJK68634.1"/>
    <property type="molecule type" value="Genomic_DNA"/>
</dbReference>
<organism evidence="1 2">
    <name type="scientific">Thalassiosira oceanica</name>
    <name type="common">Marine diatom</name>
    <dbReference type="NCBI Taxonomy" id="159749"/>
    <lineage>
        <taxon>Eukaryota</taxon>
        <taxon>Sar</taxon>
        <taxon>Stramenopiles</taxon>
        <taxon>Ochrophyta</taxon>
        <taxon>Bacillariophyta</taxon>
        <taxon>Coscinodiscophyceae</taxon>
        <taxon>Thalassiosirophycidae</taxon>
        <taxon>Thalassiosirales</taxon>
        <taxon>Thalassiosiraceae</taxon>
        <taxon>Thalassiosira</taxon>
    </lineage>
</organism>
<reference evidence="1 2" key="1">
    <citation type="journal article" date="2012" name="Genome Biol.">
        <title>Genome and low-iron response of an oceanic diatom adapted to chronic iron limitation.</title>
        <authorList>
            <person name="Lommer M."/>
            <person name="Specht M."/>
            <person name="Roy A.S."/>
            <person name="Kraemer L."/>
            <person name="Andreson R."/>
            <person name="Gutowska M.A."/>
            <person name="Wolf J."/>
            <person name="Bergner S.V."/>
            <person name="Schilhabel M.B."/>
            <person name="Klostermeier U.C."/>
            <person name="Beiko R.G."/>
            <person name="Rosenstiel P."/>
            <person name="Hippler M."/>
            <person name="Laroche J."/>
        </authorList>
    </citation>
    <scope>NUCLEOTIDE SEQUENCE [LARGE SCALE GENOMIC DNA]</scope>
    <source>
        <strain evidence="1 2">CCMP1005</strain>
    </source>
</reference>
<dbReference type="Proteomes" id="UP000266841">
    <property type="component" value="Unassembled WGS sequence"/>
</dbReference>
<keyword evidence="2" id="KW-1185">Reference proteome</keyword>